<dbReference type="InterPro" id="IPR027396">
    <property type="entry name" value="DsrEFH-like"/>
</dbReference>
<feature type="chain" id="PRO_5041257983" evidence="1">
    <location>
        <begin position="22"/>
        <end position="180"/>
    </location>
</feature>
<protein>
    <submittedName>
        <fullName evidence="2">DsrE family protein</fullName>
    </submittedName>
</protein>
<dbReference type="PANTHER" id="PTHR37691">
    <property type="entry name" value="BLR3518 PROTEIN"/>
    <property type="match status" value="1"/>
</dbReference>
<dbReference type="Gene3D" id="3.40.1260.10">
    <property type="entry name" value="DsrEFH-like"/>
    <property type="match status" value="1"/>
</dbReference>
<sequence>MKHKLLILSLLISLSYSSILAQEAQHPIVKGYGGIYEIEDPVELVQPDKEYKILIELVSENKNPEEHSFWINNVARLMNLHGIQGVPKENLKVKVVVHGPAVLDILSNGNYFEKFRIAKNPNIPVLEALDEAGAEVIVCGQSLLARDLARDEIWSKTKVATSALTTISKNVSEGYVLFKF</sequence>
<dbReference type="EMBL" id="CP129970">
    <property type="protein sequence ID" value="WKK85037.2"/>
    <property type="molecule type" value="Genomic_DNA"/>
</dbReference>
<evidence type="ECO:0000256" key="1">
    <source>
        <dbReference type="SAM" id="SignalP"/>
    </source>
</evidence>
<dbReference type="InterPro" id="IPR003787">
    <property type="entry name" value="Sulphur_relay_DsrE/F-like"/>
</dbReference>
<dbReference type="Pfam" id="PF02635">
    <property type="entry name" value="DsrE"/>
    <property type="match status" value="1"/>
</dbReference>
<organism evidence="2 3">
    <name type="scientific">Marivirga arenosa</name>
    <dbReference type="NCBI Taxonomy" id="3059076"/>
    <lineage>
        <taxon>Bacteria</taxon>
        <taxon>Pseudomonadati</taxon>
        <taxon>Bacteroidota</taxon>
        <taxon>Cytophagia</taxon>
        <taxon>Cytophagales</taxon>
        <taxon>Marivirgaceae</taxon>
        <taxon>Marivirga</taxon>
    </lineage>
</organism>
<feature type="signal peptide" evidence="1">
    <location>
        <begin position="1"/>
        <end position="21"/>
    </location>
</feature>
<dbReference type="RefSeq" id="WP_308356236.1">
    <property type="nucleotide sequence ID" value="NZ_CP129970.2"/>
</dbReference>
<dbReference type="AlphaFoldDB" id="A0AA49GDV8"/>
<evidence type="ECO:0000313" key="3">
    <source>
        <dbReference type="Proteomes" id="UP001244443"/>
    </source>
</evidence>
<dbReference type="Proteomes" id="UP001244443">
    <property type="component" value="Chromosome"/>
</dbReference>
<dbReference type="SUPFAM" id="SSF75169">
    <property type="entry name" value="DsrEFH-like"/>
    <property type="match status" value="1"/>
</dbReference>
<proteinExistence type="predicted"/>
<keyword evidence="1" id="KW-0732">Signal</keyword>
<keyword evidence="3" id="KW-1185">Reference proteome</keyword>
<name>A0AA49GDV8_9BACT</name>
<evidence type="ECO:0000313" key="2">
    <source>
        <dbReference type="EMBL" id="WKK85037.2"/>
    </source>
</evidence>
<gene>
    <name evidence="2" type="ORF">QYS48_23910</name>
</gene>
<reference evidence="2" key="1">
    <citation type="submission" date="2023-08" db="EMBL/GenBank/DDBJ databases">
        <title>Comparative genomics and taxonomic characterization of three novel marine species of genus Marivirga.</title>
        <authorList>
            <person name="Muhammad N."/>
            <person name="Kim S.-G."/>
        </authorList>
    </citation>
    <scope>NUCLEOTIDE SEQUENCE [LARGE SCALE GENOMIC DNA]</scope>
    <source>
        <strain evidence="2">ABR2-2</strain>
    </source>
</reference>
<dbReference type="PANTHER" id="PTHR37691:SF1">
    <property type="entry name" value="BLR3518 PROTEIN"/>
    <property type="match status" value="1"/>
</dbReference>
<accession>A0AA49GDV8</accession>